<dbReference type="EMBL" id="CP034900">
    <property type="protein sequence ID" value="QCI16224.1"/>
    <property type="molecule type" value="Genomic_DNA"/>
</dbReference>
<evidence type="ECO:0000256" key="6">
    <source>
        <dbReference type="HAMAP-Rule" id="MF_00174"/>
    </source>
</evidence>
<dbReference type="GO" id="GO:0000049">
    <property type="term" value="F:tRNA binding"/>
    <property type="evidence" value="ECO:0007669"/>
    <property type="project" value="TreeGrafter"/>
</dbReference>
<keyword evidence="4 6" id="KW-0067">ATP-binding</keyword>
<evidence type="ECO:0000256" key="1">
    <source>
        <dbReference type="ARBA" id="ARBA00011738"/>
    </source>
</evidence>
<dbReference type="InterPro" id="IPR006195">
    <property type="entry name" value="aa-tRNA-synth_II"/>
</dbReference>
<feature type="binding site" evidence="6">
    <location>
        <position position="109"/>
    </location>
    <ligand>
        <name>ATP</name>
        <dbReference type="ChEBI" id="CHEBI:30616"/>
    </ligand>
</feature>
<name>A0A4D6XM33_9GAMM</name>
<dbReference type="PRINTS" id="PR00982">
    <property type="entry name" value="TRNASYNTHLYS"/>
</dbReference>
<dbReference type="OrthoDB" id="9762036at2"/>
<dbReference type="HAMAP" id="MF_00174">
    <property type="entry name" value="EF_P_modif_A"/>
    <property type="match status" value="1"/>
</dbReference>
<dbReference type="GO" id="GO:0005829">
    <property type="term" value="C:cytosol"/>
    <property type="evidence" value="ECO:0007669"/>
    <property type="project" value="TreeGrafter"/>
</dbReference>
<evidence type="ECO:0000256" key="4">
    <source>
        <dbReference type="ARBA" id="ARBA00022840"/>
    </source>
</evidence>
<feature type="binding site" evidence="6">
    <location>
        <position position="118"/>
    </location>
    <ligand>
        <name>substrate</name>
    </ligand>
</feature>
<dbReference type="NCBIfam" id="NF006828">
    <property type="entry name" value="PRK09350.1"/>
    <property type="match status" value="1"/>
</dbReference>
<evidence type="ECO:0000259" key="7">
    <source>
        <dbReference type="PROSITE" id="PS50862"/>
    </source>
</evidence>
<comment type="function">
    <text evidence="6">With EpmB is involved in the beta-lysylation step of the post-translational modification of translation elongation factor P (EF-P). Catalyzes the ATP-dependent activation of (R)-beta-lysine produced by EpmB, forming a lysyl-adenylate, from which the beta-lysyl moiety is then transferred to the epsilon-amino group of a conserved specific lysine residue in EF-P.</text>
</comment>
<dbReference type="PROSITE" id="PS50862">
    <property type="entry name" value="AA_TRNA_LIGASE_II"/>
    <property type="match status" value="1"/>
</dbReference>
<dbReference type="Gene3D" id="3.30.930.10">
    <property type="entry name" value="Bira Bifunctional Protein, Domain 2"/>
    <property type="match status" value="1"/>
</dbReference>
<evidence type="ECO:0000256" key="5">
    <source>
        <dbReference type="ARBA" id="ARBA00052794"/>
    </source>
</evidence>
<dbReference type="InterPro" id="IPR004525">
    <property type="entry name" value="EpmA"/>
</dbReference>
<sequence>MKEKNTWKPSASIKTLLKRSKIISNIRLFFSKKNIMEVETPTLSQSTVTDVNLIPFETNFFSLNNFDKLKLWLTTSPEYHMKRLLASESGPIYQICHSFRNKELGRYHNPEFTILEWYQPYYSMKKLILEIDEFLQIILKCNKSDQISYQDIFIKFLKIDPLSTRLSELQKIFKKLKIDNFNYIENDLDKLLQFLFSMKIEPFLGQDQPLFVYNFPAKQASLSAINSKDSRISERFEVFFKGIELGNGFYELTDVHEQKQRFIKDNEERFSINLPLQKIDELFLNALSHGLPPCSGFAIGIDRLVMLILNKKSINQVISFTLDRC</sequence>
<feature type="binding site" evidence="6">
    <location>
        <position position="300"/>
    </location>
    <ligand>
        <name>ATP</name>
        <dbReference type="ChEBI" id="CHEBI:30616"/>
    </ligand>
</feature>
<protein>
    <recommendedName>
        <fullName evidence="6">Elongation factor P--(R)-beta-lysine ligase</fullName>
        <shortName evidence="6">EF-P--(R)-beta-lysine ligase</shortName>
        <ecNumber evidence="6">6.3.2.-</ecNumber>
    </recommendedName>
    <alternativeName>
        <fullName evidence="6">EF-P post-translational modification enzyme A</fullName>
    </alternativeName>
    <alternativeName>
        <fullName evidence="6">EF-P-lysine lysyltransferase</fullName>
    </alternativeName>
</protein>
<feature type="binding site" evidence="6">
    <location>
        <begin position="244"/>
        <end position="245"/>
    </location>
    <ligand>
        <name>ATP</name>
        <dbReference type="ChEBI" id="CHEBI:30616"/>
    </ligand>
</feature>
<reference evidence="8 9" key="1">
    <citation type="submission" date="2018-12" db="EMBL/GenBank/DDBJ databases">
        <authorList>
            <person name="Chong R.A."/>
        </authorList>
    </citation>
    <scope>NUCLEOTIDE SEQUENCE [LARGE SCALE GENOMIC DNA]</scope>
    <source>
        <strain evidence="8 9">Aar</strain>
    </source>
</reference>
<gene>
    <name evidence="6" type="primary">epmA</name>
    <name evidence="8" type="ORF">D9V59_02920</name>
</gene>
<dbReference type="InterPro" id="IPR018149">
    <property type="entry name" value="Lys-tRNA-synth_II_C"/>
</dbReference>
<dbReference type="GO" id="GO:0004824">
    <property type="term" value="F:lysine-tRNA ligase activity"/>
    <property type="evidence" value="ECO:0007669"/>
    <property type="project" value="InterPro"/>
</dbReference>
<keyword evidence="8" id="KW-0251">Elongation factor</keyword>
<keyword evidence="2 6" id="KW-0436">Ligase</keyword>
<proteinExistence type="inferred from homology"/>
<dbReference type="Proteomes" id="UP000298654">
    <property type="component" value="Chromosome"/>
</dbReference>
<evidence type="ECO:0000313" key="8">
    <source>
        <dbReference type="EMBL" id="QCI16224.1"/>
    </source>
</evidence>
<feature type="domain" description="Aminoacyl-transfer RNA synthetases class-II family profile" evidence="7">
    <location>
        <begin position="19"/>
        <end position="325"/>
    </location>
</feature>
<keyword evidence="3 6" id="KW-0547">Nucleotide-binding</keyword>
<dbReference type="RefSeq" id="WP_158364927.1">
    <property type="nucleotide sequence ID" value="NZ_CP034900.1"/>
</dbReference>
<evidence type="ECO:0000313" key="9">
    <source>
        <dbReference type="Proteomes" id="UP000298654"/>
    </source>
</evidence>
<dbReference type="InterPro" id="IPR004364">
    <property type="entry name" value="Aa-tRNA-synt_II"/>
</dbReference>
<dbReference type="GO" id="GO:0005524">
    <property type="term" value="F:ATP binding"/>
    <property type="evidence" value="ECO:0007669"/>
    <property type="project" value="UniProtKB-UniRule"/>
</dbReference>
<evidence type="ECO:0000256" key="2">
    <source>
        <dbReference type="ARBA" id="ARBA00022598"/>
    </source>
</evidence>
<feature type="binding site" evidence="6">
    <location>
        <begin position="100"/>
        <end position="102"/>
    </location>
    <ligand>
        <name>ATP</name>
        <dbReference type="ChEBI" id="CHEBI:30616"/>
    </ligand>
</feature>
<dbReference type="EC" id="6.3.2.-" evidence="6"/>
<dbReference type="GO" id="GO:0003746">
    <property type="term" value="F:translation elongation factor activity"/>
    <property type="evidence" value="ECO:0007669"/>
    <property type="project" value="UniProtKB-KW"/>
</dbReference>
<dbReference type="GO" id="GO:0006430">
    <property type="term" value="P:lysyl-tRNA aminoacylation"/>
    <property type="evidence" value="ECO:0007669"/>
    <property type="project" value="InterPro"/>
</dbReference>
<reference evidence="8 9" key="2">
    <citation type="submission" date="2019-05" db="EMBL/GenBank/DDBJ databases">
        <title>Genome evolution of the obligate endosymbiont Buchnera aphidicola.</title>
        <authorList>
            <person name="Moran N.A."/>
        </authorList>
    </citation>
    <scope>NUCLEOTIDE SEQUENCE [LARGE SCALE GENOMIC DNA]</scope>
    <source>
        <strain evidence="8 9">Aar</strain>
    </source>
</reference>
<comment type="catalytic activity">
    <reaction evidence="5">
        <text>D-beta-lysine + L-lysyl-[protein] + ATP = N(6)-((3R)-3,6-diaminohexanoyl)-L-lysyl-[protein] + AMP + diphosphate + H(+)</text>
        <dbReference type="Rhea" id="RHEA:83435"/>
        <dbReference type="Rhea" id="RHEA-COMP:9752"/>
        <dbReference type="Rhea" id="RHEA-COMP:20131"/>
        <dbReference type="ChEBI" id="CHEBI:15378"/>
        <dbReference type="ChEBI" id="CHEBI:29969"/>
        <dbReference type="ChEBI" id="CHEBI:30616"/>
        <dbReference type="ChEBI" id="CHEBI:33019"/>
        <dbReference type="ChEBI" id="CHEBI:84138"/>
        <dbReference type="ChEBI" id="CHEBI:156053"/>
        <dbReference type="ChEBI" id="CHEBI:456215"/>
    </reaction>
    <physiologicalReaction direction="left-to-right" evidence="5">
        <dbReference type="Rhea" id="RHEA:83436"/>
    </physiologicalReaction>
</comment>
<dbReference type="AlphaFoldDB" id="A0A4D6XM33"/>
<dbReference type="PANTHER" id="PTHR42918:SF6">
    <property type="entry name" value="ELONGATION FACTOR P--(R)-BETA-LYSINE LIGASE"/>
    <property type="match status" value="1"/>
</dbReference>
<dbReference type="GO" id="GO:0016880">
    <property type="term" value="F:acid-ammonia (or amide) ligase activity"/>
    <property type="evidence" value="ECO:0007669"/>
    <property type="project" value="UniProtKB-UniRule"/>
</dbReference>
<feature type="binding site" evidence="6">
    <location>
        <begin position="76"/>
        <end position="78"/>
    </location>
    <ligand>
        <name>substrate</name>
    </ligand>
</feature>
<comment type="subunit">
    <text evidence="1 6">Homodimer.</text>
</comment>
<organism evidence="8 9">
    <name type="scientific">Buchnera aphidicola</name>
    <name type="common">Artemisaphis artemisicola</name>
    <dbReference type="NCBI Taxonomy" id="1241836"/>
    <lineage>
        <taxon>Bacteria</taxon>
        <taxon>Pseudomonadati</taxon>
        <taxon>Pseudomonadota</taxon>
        <taxon>Gammaproteobacteria</taxon>
        <taxon>Enterobacterales</taxon>
        <taxon>Erwiniaceae</taxon>
        <taxon>Buchnera</taxon>
    </lineage>
</organism>
<keyword evidence="8" id="KW-0648">Protein biosynthesis</keyword>
<feature type="binding site" evidence="6">
    <location>
        <position position="251"/>
    </location>
    <ligand>
        <name>substrate</name>
    </ligand>
</feature>
<comment type="similarity">
    <text evidence="6">Belongs to the class-II aminoacyl-tRNA synthetase family. EpmA subfamily.</text>
</comment>
<dbReference type="SUPFAM" id="SSF55681">
    <property type="entry name" value="Class II aaRS and biotin synthetases"/>
    <property type="match status" value="1"/>
</dbReference>
<dbReference type="Pfam" id="PF00152">
    <property type="entry name" value="tRNA-synt_2"/>
    <property type="match status" value="1"/>
</dbReference>
<dbReference type="PANTHER" id="PTHR42918">
    <property type="entry name" value="LYSYL-TRNA SYNTHETASE"/>
    <property type="match status" value="1"/>
</dbReference>
<dbReference type="FunFam" id="3.30.930.10:FF:000017">
    <property type="entry name" value="Elongation factor P--(R)-beta-lysine ligase"/>
    <property type="match status" value="1"/>
</dbReference>
<accession>A0A4D6XM33</accession>
<evidence type="ECO:0000256" key="3">
    <source>
        <dbReference type="ARBA" id="ARBA00022741"/>
    </source>
</evidence>
<dbReference type="NCBIfam" id="TIGR00462">
    <property type="entry name" value="genX"/>
    <property type="match status" value="1"/>
</dbReference>
<dbReference type="InterPro" id="IPR045864">
    <property type="entry name" value="aa-tRNA-synth_II/BPL/LPL"/>
</dbReference>